<dbReference type="AlphaFoldDB" id="A0AAF0KEQ6"/>
<dbReference type="Proteomes" id="UP000298664">
    <property type="component" value="Chromosome Circular"/>
</dbReference>
<dbReference type="SUPFAM" id="SSF56112">
    <property type="entry name" value="Protein kinase-like (PK-like)"/>
    <property type="match status" value="1"/>
</dbReference>
<dbReference type="Gene3D" id="3.90.1200.10">
    <property type="match status" value="1"/>
</dbReference>
<name>A0AAF0KEQ6_9HYPH</name>
<gene>
    <name evidence="2" type="ORF">CFBP5477_005840</name>
</gene>
<evidence type="ECO:0000313" key="2">
    <source>
        <dbReference type="EMBL" id="WHA42146.1"/>
    </source>
</evidence>
<evidence type="ECO:0000259" key="1">
    <source>
        <dbReference type="Pfam" id="PF01636"/>
    </source>
</evidence>
<dbReference type="EC" id="2.7.-.-" evidence="2"/>
<dbReference type="InterPro" id="IPR051678">
    <property type="entry name" value="AGP_Transferase"/>
</dbReference>
<dbReference type="Gene3D" id="3.30.200.20">
    <property type="entry name" value="Phosphorylase Kinase, domain 1"/>
    <property type="match status" value="1"/>
</dbReference>
<feature type="domain" description="Aminoglycoside phosphotransferase" evidence="1">
    <location>
        <begin position="33"/>
        <end position="260"/>
    </location>
</feature>
<dbReference type="GO" id="GO:0016740">
    <property type="term" value="F:transferase activity"/>
    <property type="evidence" value="ECO:0007669"/>
    <property type="project" value="UniProtKB-KW"/>
</dbReference>
<evidence type="ECO:0000313" key="3">
    <source>
        <dbReference type="Proteomes" id="UP000298664"/>
    </source>
</evidence>
<dbReference type="InterPro" id="IPR011009">
    <property type="entry name" value="Kinase-like_dom_sf"/>
</dbReference>
<accession>A0AAF0KEQ6</accession>
<dbReference type="CDD" id="cd05155">
    <property type="entry name" value="APH_ChoK_like_1"/>
    <property type="match status" value="1"/>
</dbReference>
<dbReference type="RefSeq" id="WP_137394075.1">
    <property type="nucleotide sequence ID" value="NZ_CP124733.1"/>
</dbReference>
<proteinExistence type="predicted"/>
<dbReference type="PANTHER" id="PTHR21310">
    <property type="entry name" value="AMINOGLYCOSIDE PHOSPHOTRANSFERASE-RELATED-RELATED"/>
    <property type="match status" value="1"/>
</dbReference>
<dbReference type="PANTHER" id="PTHR21310:SF42">
    <property type="entry name" value="BIFUNCTIONAL AAC_APH"/>
    <property type="match status" value="1"/>
</dbReference>
<dbReference type="InterPro" id="IPR002575">
    <property type="entry name" value="Aminoglycoside_PTrfase"/>
</dbReference>
<dbReference type="EMBL" id="CP124733">
    <property type="protein sequence ID" value="WHA42146.1"/>
    <property type="molecule type" value="Genomic_DNA"/>
</dbReference>
<dbReference type="Pfam" id="PF01636">
    <property type="entry name" value="APH"/>
    <property type="match status" value="1"/>
</dbReference>
<reference evidence="2" key="1">
    <citation type="submission" date="2023-05" db="EMBL/GenBank/DDBJ databases">
        <title>Complete genome sequence of Agrobacterium larrymoorei CFBP5477.</title>
        <authorList>
            <person name="Yen H.-C."/>
            <person name="Chou L."/>
            <person name="Lin Y.-C."/>
            <person name="Lai E.-M."/>
            <person name="Kuo C.-H."/>
        </authorList>
    </citation>
    <scope>NUCLEOTIDE SEQUENCE</scope>
    <source>
        <strain evidence="2">CFBP5477</strain>
    </source>
</reference>
<protein>
    <submittedName>
        <fullName evidence="2">Aminoglycoside phosphotransferase family protein</fullName>
        <ecNumber evidence="2">2.7.-.-</ecNumber>
    </submittedName>
</protein>
<keyword evidence="2" id="KW-0808">Transferase</keyword>
<organism evidence="2 3">
    <name type="scientific">Agrobacterium larrymoorei</name>
    <dbReference type="NCBI Taxonomy" id="160699"/>
    <lineage>
        <taxon>Bacteria</taxon>
        <taxon>Pseudomonadati</taxon>
        <taxon>Pseudomonadota</taxon>
        <taxon>Alphaproteobacteria</taxon>
        <taxon>Hyphomicrobiales</taxon>
        <taxon>Rhizobiaceae</taxon>
        <taxon>Rhizobium/Agrobacterium group</taxon>
        <taxon>Agrobacterium</taxon>
    </lineage>
</organism>
<sequence>MSDRMDVSLETVTGLIAEQFPQWAHLPVTHVRHSGWDNRSFRLGATMLVRLPSAAGYVAQVDKEHRWLPYLASHLPLPIPEPMGQGRPSRDYPWPWSVYRWIEGEPLVLQLASTDLCQLAKDVAAFLRALYAVDASDGSPAGAHNFYRGGSLLVYNAEARVAINAVADEVDAGLAHAIWDLALESRWPEKPVWVHGDIAEGNLLMRDGRLCAVIDFGSSGVGDPASDLILAWNVLDAESRAIFAYELPFDATTWQRGRGWALWKAMIVLAAQRGKNEAMAEWSRRTIREIFADHLAGGQN</sequence>